<dbReference type="PANTHER" id="PTHR43037">
    <property type="entry name" value="UNNAMED PRODUCT-RELATED"/>
    <property type="match status" value="1"/>
</dbReference>
<proteinExistence type="predicted"/>
<dbReference type="InterPro" id="IPR029058">
    <property type="entry name" value="AB_hydrolase_fold"/>
</dbReference>
<evidence type="ECO:0000259" key="3">
    <source>
        <dbReference type="Pfam" id="PF00326"/>
    </source>
</evidence>
<reference evidence="4 5" key="1">
    <citation type="submission" date="2013-04" db="EMBL/GenBank/DDBJ databases">
        <title>The Genome Sequence of Parabacteroides gordonii DSM 23371.</title>
        <authorList>
            <consortium name="The Broad Institute Genomics Platform"/>
            <person name="Earl A."/>
            <person name="Ward D."/>
            <person name="Feldgarden M."/>
            <person name="Gevers D."/>
            <person name="Martens E."/>
            <person name="Sakamoto M."/>
            <person name="Benno Y."/>
            <person name="Suzuki N."/>
            <person name="Matsunaga N."/>
            <person name="Koshihara K."/>
            <person name="Seki M."/>
            <person name="Komiya H."/>
            <person name="Walker B."/>
            <person name="Young S."/>
            <person name="Zeng Q."/>
            <person name="Gargeya S."/>
            <person name="Fitzgerald M."/>
            <person name="Haas B."/>
            <person name="Abouelleil A."/>
            <person name="Allen A.W."/>
            <person name="Alvarado L."/>
            <person name="Arachchi H.M."/>
            <person name="Berlin A.M."/>
            <person name="Chapman S.B."/>
            <person name="Gainer-Dewar J."/>
            <person name="Goldberg J."/>
            <person name="Griggs A."/>
            <person name="Gujja S."/>
            <person name="Hansen M."/>
            <person name="Howarth C."/>
            <person name="Imamovic A."/>
            <person name="Ireland A."/>
            <person name="Larimer J."/>
            <person name="McCowan C."/>
            <person name="Murphy C."/>
            <person name="Pearson M."/>
            <person name="Poon T.W."/>
            <person name="Priest M."/>
            <person name="Roberts A."/>
            <person name="Saif S."/>
            <person name="Shea T."/>
            <person name="Sisk P."/>
            <person name="Sykes S."/>
            <person name="Wortman J."/>
            <person name="Nusbaum C."/>
            <person name="Birren B."/>
        </authorList>
    </citation>
    <scope>NUCLEOTIDE SEQUENCE [LARGE SCALE GENOMIC DNA]</scope>
    <source>
        <strain evidence="4 5">MS-1</strain>
    </source>
</reference>
<evidence type="ECO:0000256" key="2">
    <source>
        <dbReference type="SAM" id="SignalP"/>
    </source>
</evidence>
<dbReference type="InterPro" id="IPR050955">
    <property type="entry name" value="Plant_Biomass_Hydrol_Est"/>
</dbReference>
<dbReference type="RefSeq" id="WP_225608110.1">
    <property type="nucleotide sequence ID" value="NZ_AUAE01000032.1"/>
</dbReference>
<comment type="caution">
    <text evidence="4">The sequence shown here is derived from an EMBL/GenBank/DDBJ whole genome shotgun (WGS) entry which is preliminary data.</text>
</comment>
<dbReference type="AlphaFoldDB" id="A0A0F5JSJ6"/>
<dbReference type="GO" id="GO:0008236">
    <property type="term" value="F:serine-type peptidase activity"/>
    <property type="evidence" value="ECO:0007669"/>
    <property type="project" value="InterPro"/>
</dbReference>
<keyword evidence="5" id="KW-1185">Reference proteome</keyword>
<sequence length="834" mass="92784">MKKMYIMVAAGLFMSMTPLLAQQTTGNIVEYFGKERVERVDEGIILHAFKQGYFVPVTAPSGYLFATSDGLAWEIATGKFRTPTEKDLTATNYGRTREAVQWTPITADSTGKFTNRALRRAYVYTGYEADKPQVALLESSGNTRTFINGMPHEGDHYDFAYTLIPFHLQKGNNEFIFTPGRFGRVEAKLIIPSKPVMFTKRDMTLPDIINGEAGEKWAAIRVVNAQEKSLSGLKIQCKLESGESATVATDDIMPMMVRKLKFRIPAATSIKKGETKATVTLLDKSGKEIDRAEIALQQKDASSIHERTFISHVDGSVQYYSVTPSTTQADNQALFLSVHGASVEARNQARAYAPKDWGHIVAPTNRRPFGFNWEEWGRIDALEVLAEAEQVFKTDPSHTYLTGHSMGGHGTWFLGVTYPDRFAAIAPCASYPDIARYSRRNADAANAGEKHFDMICQAANAGRTLDLKKNFLQSGIYILHGDSDNVVPIQQVRQMREILGTFHPDFCYYEYPGGSHWYSNESVDWKPIFDYFRWHKVPAADEVKQLEFCTASPAISAKDYWVTVNQQDTAYAFSSVSFKQTGKGLEGTTSNVASLTFDLPALKLSEDATITIDNETLRADGGKPAVLKKVSGKWALVDEVPATEKYPSRYGGFKQAFDNKVVFVYATGGNKEENTWYQNKARFDAETFLYRGNGSIDVISDREFIPSAYADRNVVLYGNASNNKAWNKLLKNAPVQVLKGEIRMGDKVLKGNDLGTYFVYPRPDSRTASVGVVAGTGIEGMKATYPNDYISGITGYPDLLIFNVDVLKEGIRGVEVSGFFGNDWSVENGYFITE</sequence>
<dbReference type="Pfam" id="PF00326">
    <property type="entry name" value="Peptidase_S9"/>
    <property type="match status" value="1"/>
</dbReference>
<evidence type="ECO:0000313" key="4">
    <source>
        <dbReference type="EMBL" id="KKB60575.1"/>
    </source>
</evidence>
<evidence type="ECO:0000256" key="1">
    <source>
        <dbReference type="ARBA" id="ARBA00022729"/>
    </source>
</evidence>
<dbReference type="GO" id="GO:0006508">
    <property type="term" value="P:proteolysis"/>
    <property type="evidence" value="ECO:0007669"/>
    <property type="project" value="InterPro"/>
</dbReference>
<feature type="chain" id="PRO_5002490827" description="Peptidase S9 prolyl oligopeptidase catalytic domain-containing protein" evidence="2">
    <location>
        <begin position="22"/>
        <end position="834"/>
    </location>
</feature>
<dbReference type="Proteomes" id="UP000033035">
    <property type="component" value="Unassembled WGS sequence"/>
</dbReference>
<dbReference type="EMBL" id="AQHW01000002">
    <property type="protein sequence ID" value="KKB60575.1"/>
    <property type="molecule type" value="Genomic_DNA"/>
</dbReference>
<protein>
    <recommendedName>
        <fullName evidence="3">Peptidase S9 prolyl oligopeptidase catalytic domain-containing protein</fullName>
    </recommendedName>
</protein>
<organism evidence="4 5">
    <name type="scientific">Parabacteroides gordonii MS-1 = DSM 23371</name>
    <dbReference type="NCBI Taxonomy" id="1203610"/>
    <lineage>
        <taxon>Bacteria</taxon>
        <taxon>Pseudomonadati</taxon>
        <taxon>Bacteroidota</taxon>
        <taxon>Bacteroidia</taxon>
        <taxon>Bacteroidales</taxon>
        <taxon>Tannerellaceae</taxon>
        <taxon>Parabacteroides</taxon>
    </lineage>
</organism>
<dbReference type="InterPro" id="IPR001375">
    <property type="entry name" value="Peptidase_S9_cat"/>
</dbReference>
<feature type="domain" description="Peptidase S9 prolyl oligopeptidase catalytic" evidence="3">
    <location>
        <begin position="372"/>
        <end position="524"/>
    </location>
</feature>
<dbReference type="PATRIC" id="fig|1203610.3.peg.477"/>
<dbReference type="Gene3D" id="3.40.50.1820">
    <property type="entry name" value="alpha/beta hydrolase"/>
    <property type="match status" value="1"/>
</dbReference>
<dbReference type="SUPFAM" id="SSF53474">
    <property type="entry name" value="alpha/beta-Hydrolases"/>
    <property type="match status" value="1"/>
</dbReference>
<dbReference type="STRING" id="1203610.HMPREF1536_00456"/>
<dbReference type="PANTHER" id="PTHR43037:SF4">
    <property type="entry name" value="PEPTIDASE S9 PROLYL OLIGOPEPTIDASE CATALYTIC DOMAIN-CONTAINING PROTEIN"/>
    <property type="match status" value="1"/>
</dbReference>
<dbReference type="HOGENOM" id="CLU_018337_0_0_10"/>
<evidence type="ECO:0000313" key="5">
    <source>
        <dbReference type="Proteomes" id="UP000033035"/>
    </source>
</evidence>
<keyword evidence="1 2" id="KW-0732">Signal</keyword>
<accession>A0A0F5JSJ6</accession>
<gene>
    <name evidence="4" type="ORF">HMPREF1536_00456</name>
</gene>
<feature type="signal peptide" evidence="2">
    <location>
        <begin position="1"/>
        <end position="21"/>
    </location>
</feature>
<name>A0A0F5JSJ6_9BACT</name>